<dbReference type="AlphaFoldDB" id="A0AAD0YG40"/>
<proteinExistence type="predicted"/>
<dbReference type="EMBL" id="CP033915">
    <property type="protein sequence ID" value="AZA88405.1"/>
    <property type="molecule type" value="Genomic_DNA"/>
</dbReference>
<reference evidence="4 5" key="1">
    <citation type="submission" date="2018-11" db="EMBL/GenBank/DDBJ databases">
        <title>Proposal to divide the Flavobacteriaceae and reorganize its genera based on Amino Acid Identity values calculated from whole genome sequences.</title>
        <authorList>
            <person name="Nicholson A.C."/>
            <person name="Gulvik C.A."/>
            <person name="Whitney A.M."/>
            <person name="Humrighouse B.W."/>
            <person name="Bell M."/>
            <person name="Holmes B."/>
            <person name="Steigerwalt A.G."/>
            <person name="Villarma A."/>
            <person name="Sheth M."/>
            <person name="Batra D."/>
            <person name="Pryor J."/>
            <person name="Bernardet J.-F."/>
            <person name="Hugo C."/>
            <person name="Kampfer P."/>
            <person name="Newman J."/>
            <person name="McQuiston J.R."/>
        </authorList>
    </citation>
    <scope>NUCLEOTIDE SEQUENCE [LARGE SCALE GENOMIC DNA]</scope>
    <source>
        <strain evidence="2 4">G0207</strain>
        <strain evidence="3 5">H5143</strain>
    </source>
</reference>
<evidence type="ECO:0000313" key="2">
    <source>
        <dbReference type="EMBL" id="AZA88405.1"/>
    </source>
</evidence>
<keyword evidence="5" id="KW-1185">Reference proteome</keyword>
<accession>A0AAD0YG40</accession>
<name>A0AAD0YG40_9FLAO</name>
<gene>
    <name evidence="2" type="ORF">EG349_17310</name>
    <name evidence="3" type="ORF">EG353_16005</name>
</gene>
<evidence type="ECO:0000313" key="3">
    <source>
        <dbReference type="EMBL" id="AZA96949.1"/>
    </source>
</evidence>
<dbReference type="Proteomes" id="UP000281741">
    <property type="component" value="Chromosome"/>
</dbReference>
<dbReference type="Proteomes" id="UP000274073">
    <property type="component" value="Chromosome"/>
</dbReference>
<feature type="signal peptide" evidence="1">
    <location>
        <begin position="1"/>
        <end position="20"/>
    </location>
</feature>
<evidence type="ECO:0000313" key="5">
    <source>
        <dbReference type="Proteomes" id="UP000281741"/>
    </source>
</evidence>
<evidence type="ECO:0000256" key="1">
    <source>
        <dbReference type="SAM" id="SignalP"/>
    </source>
</evidence>
<sequence>MKKAIQIVLFCSFYFFYAQVGINTNSPTATLDVNGNLRVRQAKNLAGLNSAKDSILVLDNSGFVRRVNCDMIISQATNGLAGIVSDITLSGNGKTGSPLKIAQNGATNGQVLTWDGSSWTPQSNSGGWSLSGNNATNPSINYIGTLDNQPLVFKTNSQENMRITSAGNLGIKTVTPQTSLQLNGGFSISSITVNLTADNQVINIGDFSNIKLNSNNATSANRTFTISNGLVDGQIIFIYTIAGSAQLMDSGNVNIAGTFNLGVDDLIQLVWIGNKWIQISRSNN</sequence>
<organism evidence="2 4">
    <name type="scientific">Chryseobacterium shandongense</name>
    <dbReference type="NCBI Taxonomy" id="1493872"/>
    <lineage>
        <taxon>Bacteria</taxon>
        <taxon>Pseudomonadati</taxon>
        <taxon>Bacteroidota</taxon>
        <taxon>Flavobacteriia</taxon>
        <taxon>Flavobacteriales</taxon>
        <taxon>Weeksellaceae</taxon>
        <taxon>Chryseobacterium group</taxon>
        <taxon>Chryseobacterium</taxon>
    </lineage>
</organism>
<protein>
    <submittedName>
        <fullName evidence="2">Uncharacterized protein</fullName>
    </submittedName>
</protein>
<dbReference type="EMBL" id="CP033912">
    <property type="protein sequence ID" value="AZA96949.1"/>
    <property type="molecule type" value="Genomic_DNA"/>
</dbReference>
<evidence type="ECO:0000313" key="4">
    <source>
        <dbReference type="Proteomes" id="UP000274073"/>
    </source>
</evidence>
<feature type="chain" id="PRO_5042109110" evidence="1">
    <location>
        <begin position="21"/>
        <end position="284"/>
    </location>
</feature>
<dbReference type="RefSeq" id="WP_123855233.1">
    <property type="nucleotide sequence ID" value="NZ_CP033912.1"/>
</dbReference>
<keyword evidence="1" id="KW-0732">Signal</keyword>